<protein>
    <recommendedName>
        <fullName evidence="2">Zinc knuckle CX2CX4HX4C domain-containing protein</fullName>
    </recommendedName>
</protein>
<dbReference type="InterPro" id="IPR040256">
    <property type="entry name" value="At4g02000-like"/>
</dbReference>
<name>A0ABQ8APY5_BRANA</name>
<evidence type="ECO:0000259" key="2">
    <source>
        <dbReference type="Pfam" id="PF14392"/>
    </source>
</evidence>
<proteinExistence type="predicted"/>
<dbReference type="PANTHER" id="PTHR31286">
    <property type="entry name" value="GLYCINE-RICH CELL WALL STRUCTURAL PROTEIN 1.8-LIKE"/>
    <property type="match status" value="1"/>
</dbReference>
<feature type="domain" description="Zinc knuckle CX2CX4HX4C" evidence="2">
    <location>
        <begin position="65"/>
        <end position="110"/>
    </location>
</feature>
<feature type="compositionally biased region" description="Polar residues" evidence="1">
    <location>
        <begin position="126"/>
        <end position="139"/>
    </location>
</feature>
<organism evidence="3 4">
    <name type="scientific">Brassica napus</name>
    <name type="common">Rape</name>
    <dbReference type="NCBI Taxonomy" id="3708"/>
    <lineage>
        <taxon>Eukaryota</taxon>
        <taxon>Viridiplantae</taxon>
        <taxon>Streptophyta</taxon>
        <taxon>Embryophyta</taxon>
        <taxon>Tracheophyta</taxon>
        <taxon>Spermatophyta</taxon>
        <taxon>Magnoliopsida</taxon>
        <taxon>eudicotyledons</taxon>
        <taxon>Gunneridae</taxon>
        <taxon>Pentapetalae</taxon>
        <taxon>rosids</taxon>
        <taxon>malvids</taxon>
        <taxon>Brassicales</taxon>
        <taxon>Brassicaceae</taxon>
        <taxon>Brassiceae</taxon>
        <taxon>Brassica</taxon>
    </lineage>
</organism>
<reference evidence="3 4" key="1">
    <citation type="submission" date="2021-05" db="EMBL/GenBank/DDBJ databases">
        <title>Genome Assembly of Synthetic Allotetraploid Brassica napus Reveals Homoeologous Exchanges between Subgenomes.</title>
        <authorList>
            <person name="Davis J.T."/>
        </authorList>
    </citation>
    <scope>NUCLEOTIDE SEQUENCE [LARGE SCALE GENOMIC DNA]</scope>
    <source>
        <strain evidence="4">cv. Da-Ae</strain>
        <tissue evidence="3">Seedling</tissue>
    </source>
</reference>
<comment type="caution">
    <text evidence="3">The sequence shown here is derived from an EMBL/GenBank/DDBJ whole genome shotgun (WGS) entry which is preliminary data.</text>
</comment>
<feature type="non-terminal residue" evidence="3">
    <location>
        <position position="1"/>
    </location>
</feature>
<feature type="compositionally biased region" description="Basic and acidic residues" evidence="1">
    <location>
        <begin position="393"/>
        <end position="403"/>
    </location>
</feature>
<dbReference type="Proteomes" id="UP000824890">
    <property type="component" value="Unassembled WGS sequence"/>
</dbReference>
<feature type="region of interest" description="Disordered" evidence="1">
    <location>
        <begin position="124"/>
        <end position="217"/>
    </location>
</feature>
<feature type="region of interest" description="Disordered" evidence="1">
    <location>
        <begin position="232"/>
        <end position="275"/>
    </location>
</feature>
<gene>
    <name evidence="3" type="ORF">HID58_056677</name>
</gene>
<accession>A0ABQ8APY5</accession>
<evidence type="ECO:0000256" key="1">
    <source>
        <dbReference type="SAM" id="MobiDB-lite"/>
    </source>
</evidence>
<feature type="region of interest" description="Disordered" evidence="1">
    <location>
        <begin position="1"/>
        <end position="57"/>
    </location>
</feature>
<feature type="region of interest" description="Disordered" evidence="1">
    <location>
        <begin position="387"/>
        <end position="440"/>
    </location>
</feature>
<dbReference type="PANTHER" id="PTHR31286:SF182">
    <property type="entry name" value="ZINC KNUCKLE CX2CX4HX4C DOMAIN-CONTAINING PROTEIN"/>
    <property type="match status" value="1"/>
</dbReference>
<evidence type="ECO:0000313" key="3">
    <source>
        <dbReference type="EMBL" id="KAH0894248.1"/>
    </source>
</evidence>
<feature type="compositionally biased region" description="Basic and acidic residues" evidence="1">
    <location>
        <begin position="244"/>
        <end position="258"/>
    </location>
</feature>
<dbReference type="Pfam" id="PF14392">
    <property type="entry name" value="zf-CCHC_4"/>
    <property type="match status" value="1"/>
</dbReference>
<feature type="compositionally biased region" description="Polar residues" evidence="1">
    <location>
        <begin position="405"/>
        <end position="414"/>
    </location>
</feature>
<evidence type="ECO:0000313" key="4">
    <source>
        <dbReference type="Proteomes" id="UP000824890"/>
    </source>
</evidence>
<keyword evidence="4" id="KW-1185">Reference proteome</keyword>
<feature type="compositionally biased region" description="Basic and acidic residues" evidence="1">
    <location>
        <begin position="170"/>
        <end position="192"/>
    </location>
</feature>
<dbReference type="EMBL" id="JAGKQM010000013">
    <property type="protein sequence ID" value="KAH0894248.1"/>
    <property type="molecule type" value="Genomic_DNA"/>
</dbReference>
<dbReference type="InterPro" id="IPR025836">
    <property type="entry name" value="Zn_knuckle_CX2CX4HX4C"/>
</dbReference>
<feature type="compositionally biased region" description="Basic and acidic residues" evidence="1">
    <location>
        <begin position="144"/>
        <end position="161"/>
    </location>
</feature>
<sequence>HPAKFTSLIHTVSPPSPMGDQRDLSLSLGKRRRGSSSSQAKHCKSTGKKTRGDSKRAKIQVSINVDNPLQFERRVGFPNGDIGRVTFVYDGLHRHCFNCKHISHDENSCPLLTEQEREIRRKQRLENNINGETSLNSIQPAMRTPEKSLKRPRSPLKDSRVRSSSPQAAWREDRRDDKRQKKNLAHDQKEYSKSYYGKSKNADEVNYPRSSGRNLTRHPEVRHTDVWNRIERPPRAHAQGPWSKSHDTTRGRYRDRTGETVQAPKAQSDPTHDAEMERRRLLKGKAIASETPTSKEKYLLAMIAATSLAPLSIRDISDPILPPAPRDMDLDKIPDADLDAMKSVKEFENLEMDEEVINSDDLLGDAPGLDAVQIDALTQLSPTHAMEMEEQECEKNNTAREMETASGTISPNAKNQEDKDKPAISVYSRKASGALKKRYP</sequence>